<keyword evidence="12 16" id="KW-0503">Monooxygenase</keyword>
<sequence length="543" mass="61872">MIFVIWFGVLVVTVIFYLREVYSRFSRHGVRHFKPFPLLGNNIGLILRNSHVSTDFQRLFVGRYEILNPITVIRDLELIKKVTLKDVESFLDRRNIVDESVDTLFGRGLFSLKASCCETVVVPVNASSLSSPGQEWKDMRSTLSPAFTSSKMRAMVPFMVDVNKQMINMVMKKIEASGTTSIDLECKDLTTRYANDVIASCAFGVKVDSHTDEENEFYVMGRNTANFGLKRILTYFGYCASPAIMKKLNIKLFEDDIKNFFKSLVMSNMKEREDRAILRPDMIHLLMEAKKGALKHDTTDTKDADAGFSTVEESDIGKMTVNRTWSDEDLVSQAFLFFLAGFETVSSTMSFLLHELAVNPDVQERLVQEIRENDEKSGGKFDYSSIQNMTYMDMVVSEVLRLWPPVSGLGRICLKDYNLGKPYEKAQSDFIVRKGESVVIPVWAIHRDPAYFPDPERFDPERFSEQNKHIIKPFTYMPFGSGPRNCIGSRFALCEVKVMLYQLLQRLEVSPCARTCIPAKLSTATFTLNIEGGHWIRLTARKG</sequence>
<dbReference type="GO" id="GO:0005789">
    <property type="term" value="C:endoplasmic reticulum membrane"/>
    <property type="evidence" value="ECO:0007669"/>
    <property type="project" value="UniProtKB-SubCell"/>
</dbReference>
<keyword evidence="6 15" id="KW-0349">Heme</keyword>
<dbReference type="PRINTS" id="PR00385">
    <property type="entry name" value="P450"/>
</dbReference>
<proteinExistence type="inferred from homology"/>
<dbReference type="Proteomes" id="UP000037510">
    <property type="component" value="Unassembled WGS sequence"/>
</dbReference>
<keyword evidence="18" id="KW-1185">Reference proteome</keyword>
<dbReference type="GO" id="GO:0020037">
    <property type="term" value="F:heme binding"/>
    <property type="evidence" value="ECO:0007669"/>
    <property type="project" value="InterPro"/>
</dbReference>
<evidence type="ECO:0000256" key="4">
    <source>
        <dbReference type="ARBA" id="ARBA00010617"/>
    </source>
</evidence>
<evidence type="ECO:0000256" key="6">
    <source>
        <dbReference type="ARBA" id="ARBA00022617"/>
    </source>
</evidence>
<feature type="binding site" description="axial binding residue" evidence="15">
    <location>
        <position position="486"/>
    </location>
    <ligand>
        <name>heme</name>
        <dbReference type="ChEBI" id="CHEBI:30413"/>
    </ligand>
    <ligandPart>
        <name>Fe</name>
        <dbReference type="ChEBI" id="CHEBI:18248"/>
    </ligandPart>
</feature>
<evidence type="ECO:0000256" key="14">
    <source>
        <dbReference type="ARBA" id="ARBA00047827"/>
    </source>
</evidence>
<evidence type="ECO:0000256" key="7">
    <source>
        <dbReference type="ARBA" id="ARBA00022723"/>
    </source>
</evidence>
<dbReference type="FunFam" id="1.10.630.10:FF:000042">
    <property type="entry name" value="Cytochrome P450"/>
    <property type="match status" value="1"/>
</dbReference>
<dbReference type="InterPro" id="IPR002401">
    <property type="entry name" value="Cyt_P450_E_grp-I"/>
</dbReference>
<evidence type="ECO:0000256" key="8">
    <source>
        <dbReference type="ARBA" id="ARBA00022824"/>
    </source>
</evidence>
<protein>
    <recommendedName>
        <fullName evidence="5">unspecific monooxygenase</fullName>
        <ecNumber evidence="5">1.14.14.1</ecNumber>
    </recommendedName>
</protein>
<evidence type="ECO:0000256" key="2">
    <source>
        <dbReference type="ARBA" id="ARBA00004174"/>
    </source>
</evidence>
<comment type="caution">
    <text evidence="17">The sequence shown here is derived from an EMBL/GenBank/DDBJ whole genome shotgun (WGS) entry which is preliminary data.</text>
</comment>
<keyword evidence="7 15" id="KW-0479">Metal-binding</keyword>
<evidence type="ECO:0000256" key="3">
    <source>
        <dbReference type="ARBA" id="ARBA00004406"/>
    </source>
</evidence>
<comment type="similarity">
    <text evidence="4 16">Belongs to the cytochrome P450 family.</text>
</comment>
<dbReference type="Gene3D" id="1.10.630.10">
    <property type="entry name" value="Cytochrome P450"/>
    <property type="match status" value="1"/>
</dbReference>
<keyword evidence="13" id="KW-0472">Membrane</keyword>
<evidence type="ECO:0000256" key="5">
    <source>
        <dbReference type="ARBA" id="ARBA00012109"/>
    </source>
</evidence>
<keyword evidence="9" id="KW-0492">Microsome</keyword>
<dbReference type="InterPro" id="IPR050476">
    <property type="entry name" value="Insect_CytP450_Detox"/>
</dbReference>
<evidence type="ECO:0000256" key="13">
    <source>
        <dbReference type="ARBA" id="ARBA00023136"/>
    </source>
</evidence>
<evidence type="ECO:0000256" key="12">
    <source>
        <dbReference type="ARBA" id="ARBA00023033"/>
    </source>
</evidence>
<dbReference type="Pfam" id="PF00067">
    <property type="entry name" value="p450"/>
    <property type="match status" value="1"/>
</dbReference>
<keyword evidence="11 15" id="KW-0408">Iron</keyword>
<dbReference type="InterPro" id="IPR001128">
    <property type="entry name" value="Cyt_P450"/>
</dbReference>
<dbReference type="PANTHER" id="PTHR24292">
    <property type="entry name" value="CYTOCHROME P450"/>
    <property type="match status" value="1"/>
</dbReference>
<evidence type="ECO:0000256" key="10">
    <source>
        <dbReference type="ARBA" id="ARBA00023002"/>
    </source>
</evidence>
<dbReference type="GO" id="GO:0005506">
    <property type="term" value="F:iron ion binding"/>
    <property type="evidence" value="ECO:0007669"/>
    <property type="project" value="InterPro"/>
</dbReference>
<evidence type="ECO:0000313" key="17">
    <source>
        <dbReference type="EMBL" id="KOB68945.1"/>
    </source>
</evidence>
<keyword evidence="10 16" id="KW-0560">Oxidoreductase</keyword>
<name>A0A0L7L0K4_OPEBR</name>
<reference evidence="17 18" key="1">
    <citation type="journal article" date="2015" name="Genome Biol. Evol.">
        <title>The genome of winter moth (Operophtera brumata) provides a genomic perspective on sexual dimorphism and phenology.</title>
        <authorList>
            <person name="Derks M.F."/>
            <person name="Smit S."/>
            <person name="Salis L."/>
            <person name="Schijlen E."/>
            <person name="Bossers A."/>
            <person name="Mateman C."/>
            <person name="Pijl A.S."/>
            <person name="de Ridder D."/>
            <person name="Groenen M.A."/>
            <person name="Visser M.E."/>
            <person name="Megens H.J."/>
        </authorList>
    </citation>
    <scope>NUCLEOTIDE SEQUENCE [LARGE SCALE GENOMIC DNA]</scope>
    <source>
        <strain evidence="17">WM2013NL</strain>
        <tissue evidence="17">Head and thorax</tissue>
    </source>
</reference>
<keyword evidence="8" id="KW-0256">Endoplasmic reticulum</keyword>
<accession>A0A0L7L0K4</accession>
<dbReference type="PANTHER" id="PTHR24292:SF54">
    <property type="entry name" value="CYP9F3-RELATED"/>
    <property type="match status" value="1"/>
</dbReference>
<evidence type="ECO:0000256" key="15">
    <source>
        <dbReference type="PIRSR" id="PIRSR602401-1"/>
    </source>
</evidence>
<dbReference type="PRINTS" id="PR00463">
    <property type="entry name" value="EP450I"/>
</dbReference>
<comment type="cofactor">
    <cofactor evidence="1 15">
        <name>heme</name>
        <dbReference type="ChEBI" id="CHEBI:30413"/>
    </cofactor>
</comment>
<organism evidence="17 18">
    <name type="scientific">Operophtera brumata</name>
    <name type="common">Winter moth</name>
    <name type="synonym">Phalaena brumata</name>
    <dbReference type="NCBI Taxonomy" id="104452"/>
    <lineage>
        <taxon>Eukaryota</taxon>
        <taxon>Metazoa</taxon>
        <taxon>Ecdysozoa</taxon>
        <taxon>Arthropoda</taxon>
        <taxon>Hexapoda</taxon>
        <taxon>Insecta</taxon>
        <taxon>Pterygota</taxon>
        <taxon>Neoptera</taxon>
        <taxon>Endopterygota</taxon>
        <taxon>Lepidoptera</taxon>
        <taxon>Glossata</taxon>
        <taxon>Ditrysia</taxon>
        <taxon>Geometroidea</taxon>
        <taxon>Geometridae</taxon>
        <taxon>Larentiinae</taxon>
        <taxon>Operophtera</taxon>
    </lineage>
</organism>
<dbReference type="CDD" id="cd11056">
    <property type="entry name" value="CYP6-like"/>
    <property type="match status" value="1"/>
</dbReference>
<evidence type="ECO:0000256" key="9">
    <source>
        <dbReference type="ARBA" id="ARBA00022848"/>
    </source>
</evidence>
<evidence type="ECO:0000313" key="18">
    <source>
        <dbReference type="Proteomes" id="UP000037510"/>
    </source>
</evidence>
<gene>
    <name evidence="17" type="ORF">OBRU01_17777</name>
</gene>
<dbReference type="InterPro" id="IPR036396">
    <property type="entry name" value="Cyt_P450_sf"/>
</dbReference>
<dbReference type="SUPFAM" id="SSF48264">
    <property type="entry name" value="Cytochrome P450"/>
    <property type="match status" value="1"/>
</dbReference>
<dbReference type="InterPro" id="IPR017972">
    <property type="entry name" value="Cyt_P450_CS"/>
</dbReference>
<dbReference type="EMBL" id="JTDY01003828">
    <property type="protein sequence ID" value="KOB68945.1"/>
    <property type="molecule type" value="Genomic_DNA"/>
</dbReference>
<evidence type="ECO:0000256" key="11">
    <source>
        <dbReference type="ARBA" id="ARBA00023004"/>
    </source>
</evidence>
<dbReference type="AlphaFoldDB" id="A0A0L7L0K4"/>
<dbReference type="GO" id="GO:0016712">
    <property type="term" value="F:oxidoreductase activity, acting on paired donors, with incorporation or reduction of molecular oxygen, reduced flavin or flavoprotein as one donor, and incorporation of one atom of oxygen"/>
    <property type="evidence" value="ECO:0007669"/>
    <property type="project" value="UniProtKB-EC"/>
</dbReference>
<dbReference type="STRING" id="104452.A0A0L7L0K4"/>
<dbReference type="PROSITE" id="PS00086">
    <property type="entry name" value="CYTOCHROME_P450"/>
    <property type="match status" value="1"/>
</dbReference>
<comment type="catalytic activity">
    <reaction evidence="14">
        <text>an organic molecule + reduced [NADPH--hemoprotein reductase] + O2 = an alcohol + oxidized [NADPH--hemoprotein reductase] + H2O + H(+)</text>
        <dbReference type="Rhea" id="RHEA:17149"/>
        <dbReference type="Rhea" id="RHEA-COMP:11964"/>
        <dbReference type="Rhea" id="RHEA-COMP:11965"/>
        <dbReference type="ChEBI" id="CHEBI:15377"/>
        <dbReference type="ChEBI" id="CHEBI:15378"/>
        <dbReference type="ChEBI" id="CHEBI:15379"/>
        <dbReference type="ChEBI" id="CHEBI:30879"/>
        <dbReference type="ChEBI" id="CHEBI:57618"/>
        <dbReference type="ChEBI" id="CHEBI:58210"/>
        <dbReference type="ChEBI" id="CHEBI:142491"/>
        <dbReference type="EC" id="1.14.14.1"/>
    </reaction>
</comment>
<comment type="subcellular location">
    <subcellularLocation>
        <location evidence="3">Endoplasmic reticulum membrane</location>
        <topology evidence="3">Peripheral membrane protein</topology>
    </subcellularLocation>
    <subcellularLocation>
        <location evidence="2">Microsome membrane</location>
        <topology evidence="2">Peripheral membrane protein</topology>
    </subcellularLocation>
</comment>
<evidence type="ECO:0000256" key="1">
    <source>
        <dbReference type="ARBA" id="ARBA00001971"/>
    </source>
</evidence>
<evidence type="ECO:0000256" key="16">
    <source>
        <dbReference type="RuleBase" id="RU000461"/>
    </source>
</evidence>
<dbReference type="EC" id="1.14.14.1" evidence="5"/>